<accession>A0ABS6JD09</accession>
<keyword evidence="2" id="KW-1185">Reference proteome</keyword>
<evidence type="ECO:0000313" key="2">
    <source>
        <dbReference type="Proteomes" id="UP000784880"/>
    </source>
</evidence>
<dbReference type="EMBL" id="JAHQCS010000077">
    <property type="protein sequence ID" value="MBU9711559.1"/>
    <property type="molecule type" value="Genomic_DNA"/>
</dbReference>
<evidence type="ECO:0000313" key="1">
    <source>
        <dbReference type="EMBL" id="MBU9711559.1"/>
    </source>
</evidence>
<comment type="caution">
    <text evidence="1">The sequence shown here is derived from an EMBL/GenBank/DDBJ whole genome shotgun (WGS) entry which is preliminary data.</text>
</comment>
<proteinExistence type="predicted"/>
<protein>
    <recommendedName>
        <fullName evidence="3">Ribbon-helix-helix protein CopG domain-containing protein</fullName>
    </recommendedName>
</protein>
<gene>
    <name evidence="1" type="ORF">KS419_07410</name>
</gene>
<dbReference type="Proteomes" id="UP000784880">
    <property type="component" value="Unassembled WGS sequence"/>
</dbReference>
<reference evidence="1 2" key="1">
    <citation type="submission" date="2021-06" db="EMBL/GenBank/DDBJ databases">
        <title>Bacillus sp. RD4P76, an endophyte from a halophyte.</title>
        <authorList>
            <person name="Sun J.-Q."/>
        </authorList>
    </citation>
    <scope>NUCLEOTIDE SEQUENCE [LARGE SCALE GENOMIC DNA]</scope>
    <source>
        <strain evidence="1 2">CGMCC 1.15917</strain>
    </source>
</reference>
<evidence type="ECO:0008006" key="3">
    <source>
        <dbReference type="Google" id="ProtNLM"/>
    </source>
</evidence>
<name>A0ABS6JD09_9BACI</name>
<organism evidence="1 2">
    <name type="scientific">Evansella tamaricis</name>
    <dbReference type="NCBI Taxonomy" id="2069301"/>
    <lineage>
        <taxon>Bacteria</taxon>
        <taxon>Bacillati</taxon>
        <taxon>Bacillota</taxon>
        <taxon>Bacilli</taxon>
        <taxon>Bacillales</taxon>
        <taxon>Bacillaceae</taxon>
        <taxon>Evansella</taxon>
    </lineage>
</organism>
<sequence length="85" mass="9695">MRPHSANNTKTNDINPLLDAAEVVSKNKKKKINFIDTHTRQTYWIRNDILEALTKIAGNEKGEKTKIINAALEEHILKLAENKDD</sequence>
<dbReference type="RefSeq" id="WP_217065501.1">
    <property type="nucleotide sequence ID" value="NZ_JAHQCS010000077.1"/>
</dbReference>